<sequence length="82" mass="9282">MKILPSLFGSGRRKALSKNRLRFPTNLKTRLPAIMSVSGRERDTRLITQKPDRFPKSLSLKLFNEPENVSTGLTSEAVKKLL</sequence>
<dbReference type="Proteomes" id="UP000029452">
    <property type="component" value="Unassembled WGS sequence"/>
</dbReference>
<name>A0A094YMV4_9BACT</name>
<protein>
    <submittedName>
        <fullName evidence="1">Uncharacterized protein</fullName>
    </submittedName>
</protein>
<gene>
    <name evidence="1" type="ORF">LptCag_1961</name>
</gene>
<dbReference type="AlphaFoldDB" id="A0A094YMV4"/>
<proteinExistence type="predicted"/>
<comment type="caution">
    <text evidence="1">The sequence shown here is derived from an EMBL/GenBank/DDBJ whole genome shotgun (WGS) entry which is preliminary data.</text>
</comment>
<dbReference type="PATRIC" id="fig|178606.4.peg.495"/>
<dbReference type="EMBL" id="JPGK01000002">
    <property type="protein sequence ID" value="KGA94531.1"/>
    <property type="molecule type" value="Genomic_DNA"/>
</dbReference>
<evidence type="ECO:0000313" key="2">
    <source>
        <dbReference type="Proteomes" id="UP000029452"/>
    </source>
</evidence>
<organism evidence="1 2">
    <name type="scientific">Leptospirillum ferriphilum</name>
    <dbReference type="NCBI Taxonomy" id="178606"/>
    <lineage>
        <taxon>Bacteria</taxon>
        <taxon>Pseudomonadati</taxon>
        <taxon>Nitrospirota</taxon>
        <taxon>Nitrospiria</taxon>
        <taxon>Nitrospirales</taxon>
        <taxon>Nitrospiraceae</taxon>
        <taxon>Leptospirillum</taxon>
    </lineage>
</organism>
<evidence type="ECO:0000313" key="1">
    <source>
        <dbReference type="EMBL" id="KGA94531.1"/>
    </source>
</evidence>
<accession>A0A094YMV4</accession>
<reference evidence="1 2" key="1">
    <citation type="submission" date="2014-06" db="EMBL/GenBank/DDBJ databases">
        <title>Draft genome sequence of iron oxidizing acidophile Leptospirillum ferriphilum DSM14647.</title>
        <authorList>
            <person name="Cardenas J.P."/>
            <person name="Lazcano M."/>
            <person name="Ossandon F.J."/>
            <person name="Corbett M."/>
            <person name="Holmes D.S."/>
            <person name="Watkin E."/>
        </authorList>
    </citation>
    <scope>NUCLEOTIDE SEQUENCE [LARGE SCALE GENOMIC DNA]</scope>
    <source>
        <strain evidence="1 2">DSM 14647</strain>
    </source>
</reference>